<reference evidence="2" key="1">
    <citation type="journal article" date="2014" name="Int. J. Syst. Evol. Microbiol.">
        <title>Complete genome sequence of Corynebacterium casei LMG S-19264T (=DSM 44701T), isolated from a smear-ripened cheese.</title>
        <authorList>
            <consortium name="US DOE Joint Genome Institute (JGI-PGF)"/>
            <person name="Walter F."/>
            <person name="Albersmeier A."/>
            <person name="Kalinowski J."/>
            <person name="Ruckert C."/>
        </authorList>
    </citation>
    <scope>NUCLEOTIDE SEQUENCE</scope>
    <source>
        <strain evidence="2">CGMCC 1.14988</strain>
    </source>
</reference>
<evidence type="ECO:0000256" key="1">
    <source>
        <dbReference type="SAM" id="MobiDB-lite"/>
    </source>
</evidence>
<feature type="region of interest" description="Disordered" evidence="1">
    <location>
        <begin position="1"/>
        <end position="40"/>
    </location>
</feature>
<dbReference type="Proteomes" id="UP000650511">
    <property type="component" value="Unassembled WGS sequence"/>
</dbReference>
<reference evidence="2" key="2">
    <citation type="submission" date="2020-09" db="EMBL/GenBank/DDBJ databases">
        <authorList>
            <person name="Sun Q."/>
            <person name="Zhou Y."/>
        </authorList>
    </citation>
    <scope>NUCLEOTIDE SEQUENCE</scope>
    <source>
        <strain evidence="2">CGMCC 1.14988</strain>
    </source>
</reference>
<dbReference type="OrthoDB" id="3216078at2"/>
<name>A0A8J3AGX7_9ACTN</name>
<proteinExistence type="predicted"/>
<dbReference type="EMBL" id="BMHA01000013">
    <property type="protein sequence ID" value="GGI08815.1"/>
    <property type="molecule type" value="Genomic_DNA"/>
</dbReference>
<accession>A0A8J3AGX7</accession>
<evidence type="ECO:0000313" key="3">
    <source>
        <dbReference type="Proteomes" id="UP000650511"/>
    </source>
</evidence>
<dbReference type="RefSeq" id="WP_130648791.1">
    <property type="nucleotide sequence ID" value="NZ_BMHA01000013.1"/>
</dbReference>
<gene>
    <name evidence="2" type="ORF">GCM10011354_30970</name>
</gene>
<protein>
    <submittedName>
        <fullName evidence="2">Uncharacterized protein</fullName>
    </submittedName>
</protein>
<sequence length="110" mass="12199">MSDPPTSPFDRVRKPDPTVPRVRDGQGKEALYSTAPTAAPPPQIEVTCRSCGVLRGVSLLEALRLLRPPSLWLPFRSRIFSRCPTCGRRAWLHVELGQALRVLRSQLPGS</sequence>
<evidence type="ECO:0000313" key="2">
    <source>
        <dbReference type="EMBL" id="GGI08815.1"/>
    </source>
</evidence>
<organism evidence="2 3">
    <name type="scientific">Egicoccus halophilus</name>
    <dbReference type="NCBI Taxonomy" id="1670830"/>
    <lineage>
        <taxon>Bacteria</taxon>
        <taxon>Bacillati</taxon>
        <taxon>Actinomycetota</taxon>
        <taxon>Nitriliruptoria</taxon>
        <taxon>Egicoccales</taxon>
        <taxon>Egicoccaceae</taxon>
        <taxon>Egicoccus</taxon>
    </lineage>
</organism>
<keyword evidence="3" id="KW-1185">Reference proteome</keyword>
<comment type="caution">
    <text evidence="2">The sequence shown here is derived from an EMBL/GenBank/DDBJ whole genome shotgun (WGS) entry which is preliminary data.</text>
</comment>
<dbReference type="AlphaFoldDB" id="A0A8J3AGX7"/>
<feature type="compositionally biased region" description="Basic and acidic residues" evidence="1">
    <location>
        <begin position="10"/>
        <end position="27"/>
    </location>
</feature>